<dbReference type="PANTHER" id="PTHR43155">
    <property type="entry name" value="CYCLIC DI-GMP PHOSPHODIESTERASE PA4108-RELATED"/>
    <property type="match status" value="1"/>
</dbReference>
<name>A0A239L8E6_9BACT</name>
<gene>
    <name evidence="3" type="ORF">SAMN05421770_106131</name>
</gene>
<dbReference type="InterPro" id="IPR037522">
    <property type="entry name" value="HD_GYP_dom"/>
</dbReference>
<dbReference type="InterPro" id="IPR003607">
    <property type="entry name" value="HD/PDEase_dom"/>
</dbReference>
<dbReference type="PROSITE" id="PS51831">
    <property type="entry name" value="HD"/>
    <property type="match status" value="1"/>
</dbReference>
<dbReference type="CDD" id="cd00077">
    <property type="entry name" value="HDc"/>
    <property type="match status" value="1"/>
</dbReference>
<feature type="domain" description="HD" evidence="1">
    <location>
        <begin position="312"/>
        <end position="434"/>
    </location>
</feature>
<dbReference type="EMBL" id="FZOU01000006">
    <property type="protein sequence ID" value="SNT25804.1"/>
    <property type="molecule type" value="Genomic_DNA"/>
</dbReference>
<accession>A0A239L8E6</accession>
<protein>
    <submittedName>
        <fullName evidence="3">HDIG domain-containing protein</fullName>
    </submittedName>
</protein>
<proteinExistence type="predicted"/>
<evidence type="ECO:0000259" key="1">
    <source>
        <dbReference type="PROSITE" id="PS51831"/>
    </source>
</evidence>
<evidence type="ECO:0000313" key="4">
    <source>
        <dbReference type="Proteomes" id="UP000198356"/>
    </source>
</evidence>
<dbReference type="Proteomes" id="UP000198356">
    <property type="component" value="Unassembled WGS sequence"/>
</dbReference>
<dbReference type="InterPro" id="IPR006675">
    <property type="entry name" value="HDIG_dom"/>
</dbReference>
<dbReference type="OrthoDB" id="9804747at2"/>
<feature type="domain" description="HD-GYP" evidence="2">
    <location>
        <begin position="290"/>
        <end position="485"/>
    </location>
</feature>
<dbReference type="AlphaFoldDB" id="A0A239L8E6"/>
<dbReference type="SUPFAM" id="SSF109604">
    <property type="entry name" value="HD-domain/PDEase-like"/>
    <property type="match status" value="2"/>
</dbReference>
<dbReference type="NCBIfam" id="TIGR00277">
    <property type="entry name" value="HDIG"/>
    <property type="match status" value="1"/>
</dbReference>
<evidence type="ECO:0000259" key="2">
    <source>
        <dbReference type="PROSITE" id="PS51832"/>
    </source>
</evidence>
<evidence type="ECO:0000313" key="3">
    <source>
        <dbReference type="EMBL" id="SNT25804.1"/>
    </source>
</evidence>
<dbReference type="PANTHER" id="PTHR43155:SF1">
    <property type="entry name" value="3'3'-CGAMP-SPECIFIC PHOSPHODIESTERASE 1"/>
    <property type="match status" value="1"/>
</dbReference>
<dbReference type="Pfam" id="PF13487">
    <property type="entry name" value="HD_5"/>
    <property type="match status" value="2"/>
</dbReference>
<dbReference type="RefSeq" id="WP_089409464.1">
    <property type="nucleotide sequence ID" value="NZ_FZOU01000006.1"/>
</dbReference>
<feature type="domain" description="HD-GYP" evidence="2">
    <location>
        <begin position="47"/>
        <end position="268"/>
    </location>
</feature>
<dbReference type="Gene3D" id="1.10.3210.10">
    <property type="entry name" value="Hypothetical protein af1432"/>
    <property type="match status" value="2"/>
</dbReference>
<dbReference type="SMART" id="SM00471">
    <property type="entry name" value="HDc"/>
    <property type="match status" value="1"/>
</dbReference>
<sequence>MAIPNLRRRLGDDRPKPRLVVAERPRETTISLSEIISAMSFALDLTEDAMQGHALRCCLMGMRIADEIGLPESERTSLYYALLLKDIGCSSNAARMCSIVGGNDRALKAGAKLEDWTKPHRPTASAVKLLWREAVPGKGVFRKAARVLKIGLTQHRNNREMIQLRCDRGAEIMRKLGMGDVAAEAVRGLDEHWDGAGYPEGRKGVDIPLISRICAVAQHLDVFCSERGAPAAMETLRERSGRWFDPDLVEAAETLYRERTLFLDCSPRDDQEITRRAVLQLDPGDHHELPASRIDLICEAFADVVDAKSPFTFRHSMGVAQVAVDIARCLKLPDARVTLIRRAALLHDIGKLSISNAILDKMGHLTRDEWTAIREHPGLTHEILSRIPAFEEVALIAGQHHEKLDGSGYPLHLEAADLSLESRVITLADVYSAMTEGRPYRIGLEPAAALQLLARDVPTQLDKRCFDALVLSVTGDVAHNFTSVVH</sequence>
<reference evidence="3 4" key="1">
    <citation type="submission" date="2017-06" db="EMBL/GenBank/DDBJ databases">
        <authorList>
            <person name="Kim H.J."/>
            <person name="Triplett B.A."/>
        </authorList>
    </citation>
    <scope>NUCLEOTIDE SEQUENCE [LARGE SCALE GENOMIC DNA]</scope>
    <source>
        <strain evidence="3 4">DSM 18704</strain>
    </source>
</reference>
<organism evidence="3 4">
    <name type="scientific">Granulicella rosea</name>
    <dbReference type="NCBI Taxonomy" id="474952"/>
    <lineage>
        <taxon>Bacteria</taxon>
        <taxon>Pseudomonadati</taxon>
        <taxon>Acidobacteriota</taxon>
        <taxon>Terriglobia</taxon>
        <taxon>Terriglobales</taxon>
        <taxon>Acidobacteriaceae</taxon>
        <taxon>Granulicella</taxon>
    </lineage>
</organism>
<dbReference type="PROSITE" id="PS51832">
    <property type="entry name" value="HD_GYP"/>
    <property type="match status" value="2"/>
</dbReference>
<dbReference type="InterPro" id="IPR006674">
    <property type="entry name" value="HD_domain"/>
</dbReference>
<keyword evidence="4" id="KW-1185">Reference proteome</keyword>